<dbReference type="PANTHER" id="PTHR42693:SF53">
    <property type="entry name" value="ENDO-4-O-SULFATASE"/>
    <property type="match status" value="1"/>
</dbReference>
<evidence type="ECO:0000256" key="1">
    <source>
        <dbReference type="ARBA" id="ARBA00008779"/>
    </source>
</evidence>
<sequence length="520" mass="56906">MTRPNFLVFMTDQQRADHLGCYGNAHVRTPHIDGLAARGTVFDRCYVASPACMPNRSAIMTGRMPIAAGARMNGVPLPLDSRTFVDVLRDAGWRTALIGKSHLQNMTDNAPAWRNGLDRAPDQARRNGRDDPAYEQESIARWRDPGHAVRTPYYGFDHVELCLEHGDEVGGDYQRWLEREHPGADALRGSAHALPGGSAAPQAWRTALPERLYPSAFIGERTCAWLEQHAADRAAPFFLQCSFPDPHHPFTPPGGYWDMYRPEDVALPPSCGPARADDVPLKRALHEELAQGRRPAGGSRMIAVTPQEARAAIALNYGSISCIDDVIGTVLARLDALDLAGDTVVLFLSDHGDFMGDHGLLFKGPLHYQSLVRMPFIWADPQAPRAQRRPDLASAIDIAPTILARAGLAAPHGVQGHDLAPGAPDAPASRCAALVEEEGHRPMPGSGLPKVRTVVTQDWRLSVHAFETWGELYDLRADPHETVNLWDDPGSAATKSALLWELARSMARHADDCPLPTRMA</sequence>
<evidence type="ECO:0000259" key="3">
    <source>
        <dbReference type="Pfam" id="PF00884"/>
    </source>
</evidence>
<dbReference type="AlphaFoldDB" id="A0A3P4AW16"/>
<evidence type="ECO:0000313" key="4">
    <source>
        <dbReference type="EMBL" id="VCU68234.1"/>
    </source>
</evidence>
<dbReference type="OrthoDB" id="9766107at2"/>
<dbReference type="PANTHER" id="PTHR42693">
    <property type="entry name" value="ARYLSULFATASE FAMILY MEMBER"/>
    <property type="match status" value="1"/>
</dbReference>
<evidence type="ECO:0000256" key="2">
    <source>
        <dbReference type="ARBA" id="ARBA00022801"/>
    </source>
</evidence>
<keyword evidence="2 4" id="KW-0378">Hydrolase</keyword>
<dbReference type="Pfam" id="PF00884">
    <property type="entry name" value="Sulfatase"/>
    <property type="match status" value="1"/>
</dbReference>
<comment type="similarity">
    <text evidence="1">Belongs to the sulfatase family.</text>
</comment>
<keyword evidence="5" id="KW-1185">Reference proteome</keyword>
<dbReference type="Proteomes" id="UP000277294">
    <property type="component" value="Unassembled WGS sequence"/>
</dbReference>
<dbReference type="Gene3D" id="3.40.720.10">
    <property type="entry name" value="Alkaline Phosphatase, subunit A"/>
    <property type="match status" value="1"/>
</dbReference>
<dbReference type="InterPro" id="IPR050738">
    <property type="entry name" value="Sulfatase"/>
</dbReference>
<feature type="domain" description="Sulfatase N-terminal" evidence="3">
    <location>
        <begin position="4"/>
        <end position="407"/>
    </location>
</feature>
<reference evidence="4 5" key="1">
    <citation type="submission" date="2018-10" db="EMBL/GenBank/DDBJ databases">
        <authorList>
            <person name="Criscuolo A."/>
        </authorList>
    </citation>
    <scope>NUCLEOTIDE SEQUENCE [LARGE SCALE GENOMIC DNA]</scope>
    <source>
        <strain evidence="4">DnA1</strain>
    </source>
</reference>
<protein>
    <submittedName>
        <fullName evidence="4">Arylsulfatase</fullName>
        <ecNumber evidence="4">3.1.6.1</ecNumber>
    </submittedName>
</protein>
<dbReference type="RefSeq" id="WP_124077464.1">
    <property type="nucleotide sequence ID" value="NZ_UWPJ01000005.1"/>
</dbReference>
<organism evidence="4 5">
    <name type="scientific">Pigmentiphaga humi</name>
    <dbReference type="NCBI Taxonomy" id="2478468"/>
    <lineage>
        <taxon>Bacteria</taxon>
        <taxon>Pseudomonadati</taxon>
        <taxon>Pseudomonadota</taxon>
        <taxon>Betaproteobacteria</taxon>
        <taxon>Burkholderiales</taxon>
        <taxon>Alcaligenaceae</taxon>
        <taxon>Pigmentiphaga</taxon>
    </lineage>
</organism>
<dbReference type="EC" id="3.1.6.1" evidence="4"/>
<proteinExistence type="inferred from homology"/>
<dbReference type="EMBL" id="UWPJ01000005">
    <property type="protein sequence ID" value="VCU68234.1"/>
    <property type="molecule type" value="Genomic_DNA"/>
</dbReference>
<evidence type="ECO:0000313" key="5">
    <source>
        <dbReference type="Proteomes" id="UP000277294"/>
    </source>
</evidence>
<accession>A0A3P4AW16</accession>
<dbReference type="InterPro" id="IPR000917">
    <property type="entry name" value="Sulfatase_N"/>
</dbReference>
<dbReference type="InterPro" id="IPR017850">
    <property type="entry name" value="Alkaline_phosphatase_core_sf"/>
</dbReference>
<name>A0A3P4AW16_9BURK</name>
<gene>
    <name evidence="4" type="ORF">PIGHUM_00284</name>
</gene>
<dbReference type="GO" id="GO:0004065">
    <property type="term" value="F:arylsulfatase activity"/>
    <property type="evidence" value="ECO:0007669"/>
    <property type="project" value="UniProtKB-EC"/>
</dbReference>
<dbReference type="SUPFAM" id="SSF53649">
    <property type="entry name" value="Alkaline phosphatase-like"/>
    <property type="match status" value="1"/>
</dbReference>